<dbReference type="Proteomes" id="UP000295499">
    <property type="component" value="Unassembled WGS sequence"/>
</dbReference>
<dbReference type="AlphaFoldDB" id="A0A4R6IBI3"/>
<evidence type="ECO:0000313" key="2">
    <source>
        <dbReference type="EMBL" id="TDO19563.1"/>
    </source>
</evidence>
<dbReference type="OrthoDB" id="9779263at2"/>
<keyword evidence="2" id="KW-0548">Nucleotidyltransferase</keyword>
<dbReference type="CDD" id="cd04182">
    <property type="entry name" value="GT_2_like_f"/>
    <property type="match status" value="1"/>
</dbReference>
<reference evidence="2 3" key="1">
    <citation type="submission" date="2019-03" db="EMBL/GenBank/DDBJ databases">
        <title>Genomic Encyclopedia of Archaeal and Bacterial Type Strains, Phase II (KMG-II): from individual species to whole genera.</title>
        <authorList>
            <person name="Goeker M."/>
        </authorList>
    </citation>
    <scope>NUCLEOTIDE SEQUENCE [LARGE SCALE GENOMIC DNA]</scope>
    <source>
        <strain evidence="2 3">DSM 19034</strain>
    </source>
</reference>
<dbReference type="PANTHER" id="PTHR43777:SF1">
    <property type="entry name" value="MOLYBDENUM COFACTOR CYTIDYLYLTRANSFERASE"/>
    <property type="match status" value="1"/>
</dbReference>
<dbReference type="SUPFAM" id="SSF53448">
    <property type="entry name" value="Nucleotide-diphospho-sugar transferases"/>
    <property type="match status" value="1"/>
</dbReference>
<dbReference type="RefSeq" id="WP_133558790.1">
    <property type="nucleotide sequence ID" value="NZ_SNWM01000006.1"/>
</dbReference>
<comment type="caution">
    <text evidence="2">The sequence shown here is derived from an EMBL/GenBank/DDBJ whole genome shotgun (WGS) entry which is preliminary data.</text>
</comment>
<dbReference type="InterPro" id="IPR029044">
    <property type="entry name" value="Nucleotide-diphossugar_trans"/>
</dbReference>
<keyword evidence="3" id="KW-1185">Reference proteome</keyword>
<gene>
    <name evidence="2" type="ORF">CLV32_4185</name>
</gene>
<protein>
    <submittedName>
        <fullName evidence="2">Molybdenum cofactor cytidylyltransferase</fullName>
    </submittedName>
</protein>
<evidence type="ECO:0000313" key="3">
    <source>
        <dbReference type="Proteomes" id="UP000295499"/>
    </source>
</evidence>
<dbReference type="EMBL" id="SNWM01000006">
    <property type="protein sequence ID" value="TDO19563.1"/>
    <property type="molecule type" value="Genomic_DNA"/>
</dbReference>
<accession>A0A4R6IBI3</accession>
<dbReference type="InterPro" id="IPR025877">
    <property type="entry name" value="MobA-like_NTP_Trfase"/>
</dbReference>
<keyword evidence="2" id="KW-0808">Transferase</keyword>
<dbReference type="Gene3D" id="3.90.550.10">
    <property type="entry name" value="Spore Coat Polysaccharide Biosynthesis Protein SpsA, Chain A"/>
    <property type="match status" value="1"/>
</dbReference>
<sequence>MSNAVIILAAGNSSRLGRPKQLLIYNGISLLRHTVTAAVQLNTDLVVVVTGAEHGLLLPELKSDPVYLCHNTNWEQGMGTSIATGLNCALLQLPDLQSCILAVCDQPFLSAQTFKELISLQQQTGKGIVASAYADTLGTPVLFERRFFSDLQLLDGSGGAKMLFKIYAAELVTVPFAKGEIDVDTQRSYEALLASAQEKP</sequence>
<evidence type="ECO:0000259" key="1">
    <source>
        <dbReference type="Pfam" id="PF12804"/>
    </source>
</evidence>
<name>A0A4R6IBI3_9SPHI</name>
<proteinExistence type="predicted"/>
<dbReference type="Pfam" id="PF12804">
    <property type="entry name" value="NTP_transf_3"/>
    <property type="match status" value="1"/>
</dbReference>
<dbReference type="PANTHER" id="PTHR43777">
    <property type="entry name" value="MOLYBDENUM COFACTOR CYTIDYLYLTRANSFERASE"/>
    <property type="match status" value="1"/>
</dbReference>
<organism evidence="2 3">
    <name type="scientific">Pedobacter duraquae</name>
    <dbReference type="NCBI Taxonomy" id="425511"/>
    <lineage>
        <taxon>Bacteria</taxon>
        <taxon>Pseudomonadati</taxon>
        <taxon>Bacteroidota</taxon>
        <taxon>Sphingobacteriia</taxon>
        <taxon>Sphingobacteriales</taxon>
        <taxon>Sphingobacteriaceae</taxon>
        <taxon>Pedobacter</taxon>
    </lineage>
</organism>
<feature type="domain" description="MobA-like NTP transferase" evidence="1">
    <location>
        <begin position="5"/>
        <end position="165"/>
    </location>
</feature>
<dbReference type="GO" id="GO:0016779">
    <property type="term" value="F:nucleotidyltransferase activity"/>
    <property type="evidence" value="ECO:0007669"/>
    <property type="project" value="UniProtKB-KW"/>
</dbReference>